<dbReference type="AlphaFoldDB" id="A0AAV1TM94"/>
<sequence>MAPVLPVLMHVDNQAATKQLEGESPSIKAKYINVRLKFVCDYTRRGIIFEEYVRSEELIADFLTKALDPLKLAIFRGLMCLSYYSKDHAIDKVAR</sequence>
<reference evidence="1" key="1">
    <citation type="submission" date="2024-01" db="EMBL/GenBank/DDBJ databases">
        <authorList>
            <person name="Webb A."/>
        </authorList>
    </citation>
    <scope>NUCLEOTIDE SEQUENCE</scope>
    <source>
        <strain evidence="1">Pm1</strain>
    </source>
</reference>
<dbReference type="Proteomes" id="UP001162060">
    <property type="component" value="Unassembled WGS sequence"/>
</dbReference>
<gene>
    <name evidence="1" type="ORF">PM001_LOCUS8078</name>
</gene>
<evidence type="ECO:0000313" key="2">
    <source>
        <dbReference type="Proteomes" id="UP001162060"/>
    </source>
</evidence>
<comment type="caution">
    <text evidence="1">The sequence shown here is derived from an EMBL/GenBank/DDBJ whole genome shotgun (WGS) entry which is preliminary data.</text>
</comment>
<evidence type="ECO:0000313" key="1">
    <source>
        <dbReference type="EMBL" id="CAK7922907.1"/>
    </source>
</evidence>
<organism evidence="1 2">
    <name type="scientific">Peronospora matthiolae</name>
    <dbReference type="NCBI Taxonomy" id="2874970"/>
    <lineage>
        <taxon>Eukaryota</taxon>
        <taxon>Sar</taxon>
        <taxon>Stramenopiles</taxon>
        <taxon>Oomycota</taxon>
        <taxon>Peronosporomycetes</taxon>
        <taxon>Peronosporales</taxon>
        <taxon>Peronosporaceae</taxon>
        <taxon>Peronospora</taxon>
    </lineage>
</organism>
<proteinExistence type="predicted"/>
<accession>A0AAV1TM94</accession>
<name>A0AAV1TM94_9STRA</name>
<protein>
    <submittedName>
        <fullName evidence="1">Uncharacterized protein</fullName>
    </submittedName>
</protein>
<dbReference type="EMBL" id="CAKLBY020000066">
    <property type="protein sequence ID" value="CAK7922907.1"/>
    <property type="molecule type" value="Genomic_DNA"/>
</dbReference>